<accession>A0AA87ZJG5</accession>
<dbReference type="EMBL" id="BTGU01000005">
    <property type="protein sequence ID" value="GMN35027.1"/>
    <property type="molecule type" value="Genomic_DNA"/>
</dbReference>
<feature type="region of interest" description="Disordered" evidence="1">
    <location>
        <begin position="83"/>
        <end position="116"/>
    </location>
</feature>
<protein>
    <recommendedName>
        <fullName evidence="5">Transmembrane protein</fullName>
    </recommendedName>
</protein>
<evidence type="ECO:0000313" key="3">
    <source>
        <dbReference type="EMBL" id="GMN35027.1"/>
    </source>
</evidence>
<feature type="transmembrane region" description="Helical" evidence="2">
    <location>
        <begin position="12"/>
        <end position="33"/>
    </location>
</feature>
<keyword evidence="2" id="KW-0812">Transmembrane</keyword>
<evidence type="ECO:0000256" key="2">
    <source>
        <dbReference type="SAM" id="Phobius"/>
    </source>
</evidence>
<name>A0AA87ZJG5_FICCA</name>
<proteinExistence type="predicted"/>
<reference evidence="3" key="1">
    <citation type="submission" date="2023-07" db="EMBL/GenBank/DDBJ databases">
        <title>draft genome sequence of fig (Ficus carica).</title>
        <authorList>
            <person name="Takahashi T."/>
            <person name="Nishimura K."/>
        </authorList>
    </citation>
    <scope>NUCLEOTIDE SEQUENCE</scope>
</reference>
<dbReference type="AlphaFoldDB" id="A0AA87ZJG5"/>
<evidence type="ECO:0000256" key="1">
    <source>
        <dbReference type="SAM" id="MobiDB-lite"/>
    </source>
</evidence>
<evidence type="ECO:0000313" key="4">
    <source>
        <dbReference type="Proteomes" id="UP001187192"/>
    </source>
</evidence>
<keyword evidence="2" id="KW-0472">Membrane</keyword>
<keyword evidence="4" id="KW-1185">Reference proteome</keyword>
<evidence type="ECO:0008006" key="5">
    <source>
        <dbReference type="Google" id="ProtNLM"/>
    </source>
</evidence>
<organism evidence="3 4">
    <name type="scientific">Ficus carica</name>
    <name type="common">Common fig</name>
    <dbReference type="NCBI Taxonomy" id="3494"/>
    <lineage>
        <taxon>Eukaryota</taxon>
        <taxon>Viridiplantae</taxon>
        <taxon>Streptophyta</taxon>
        <taxon>Embryophyta</taxon>
        <taxon>Tracheophyta</taxon>
        <taxon>Spermatophyta</taxon>
        <taxon>Magnoliopsida</taxon>
        <taxon>eudicotyledons</taxon>
        <taxon>Gunneridae</taxon>
        <taxon>Pentapetalae</taxon>
        <taxon>rosids</taxon>
        <taxon>fabids</taxon>
        <taxon>Rosales</taxon>
        <taxon>Moraceae</taxon>
        <taxon>Ficeae</taxon>
        <taxon>Ficus</taxon>
    </lineage>
</organism>
<dbReference type="Proteomes" id="UP001187192">
    <property type="component" value="Unassembled WGS sequence"/>
</dbReference>
<comment type="caution">
    <text evidence="3">The sequence shown here is derived from an EMBL/GenBank/DDBJ whole genome shotgun (WGS) entry which is preliminary data.</text>
</comment>
<keyword evidence="2" id="KW-1133">Transmembrane helix</keyword>
<sequence>MKREFGNISIGQFTISVVMIFLLMFSFAVRVNASRPLKHHHKVSKTSFHRLKIAKAYSGPSDSGVGHAIMHDKIMTINERKKFKTSRAYSGPSRRGAGHGLSHLWRDPSSSSSSTP</sequence>
<gene>
    <name evidence="3" type="ORF">TIFTF001_005048</name>
</gene>